<keyword evidence="4" id="KW-1185">Reference proteome</keyword>
<reference evidence="3 4" key="1">
    <citation type="submission" date="2020-02" db="EMBL/GenBank/DDBJ databases">
        <title>Whole Genome Shotgun Sequence of Streptomyces sp. strain CWH03.</title>
        <authorList>
            <person name="Dohra H."/>
            <person name="Kodani S."/>
            <person name="Yamamura H."/>
        </authorList>
    </citation>
    <scope>NUCLEOTIDE SEQUENCE [LARGE SCALE GENOMIC DNA]</scope>
    <source>
        <strain evidence="3 4">CWH03</strain>
    </source>
</reference>
<dbReference type="Proteomes" id="UP000484988">
    <property type="component" value="Unassembled WGS sequence"/>
</dbReference>
<organism evidence="3 4">
    <name type="scientific">Streptomyces pacificus</name>
    <dbReference type="NCBI Taxonomy" id="2705029"/>
    <lineage>
        <taxon>Bacteria</taxon>
        <taxon>Bacillati</taxon>
        <taxon>Actinomycetota</taxon>
        <taxon>Actinomycetes</taxon>
        <taxon>Kitasatosporales</taxon>
        <taxon>Streptomycetaceae</taxon>
        <taxon>Streptomyces</taxon>
    </lineage>
</organism>
<feature type="transmembrane region" description="Helical" evidence="2">
    <location>
        <begin position="51"/>
        <end position="76"/>
    </location>
</feature>
<keyword evidence="2" id="KW-0812">Transmembrane</keyword>
<protein>
    <submittedName>
        <fullName evidence="3">Uncharacterized protein</fullName>
    </submittedName>
</protein>
<comment type="caution">
    <text evidence="3">The sequence shown here is derived from an EMBL/GenBank/DDBJ whole genome shotgun (WGS) entry which is preliminary data.</text>
</comment>
<name>A0A6A0AVQ6_9ACTN</name>
<keyword evidence="2" id="KW-1133">Transmembrane helix</keyword>
<sequence>MPADVRGRQRGRPDVRGDVRGDTSAKDARRGRGRQDGANAASRGSRLCSMFWPMLAVALGFLGIAVLGVLGVRVFLEARRLGRQVAATAERVNRAAEDLERAAARLASTGEALR</sequence>
<evidence type="ECO:0000256" key="1">
    <source>
        <dbReference type="SAM" id="MobiDB-lite"/>
    </source>
</evidence>
<accession>A0A6A0AVQ6</accession>
<evidence type="ECO:0000313" key="3">
    <source>
        <dbReference type="EMBL" id="GFH37009.1"/>
    </source>
</evidence>
<keyword evidence="2" id="KW-0472">Membrane</keyword>
<evidence type="ECO:0000256" key="2">
    <source>
        <dbReference type="SAM" id="Phobius"/>
    </source>
</evidence>
<dbReference type="EMBL" id="BLLG01000008">
    <property type="protein sequence ID" value="GFH37009.1"/>
    <property type="molecule type" value="Genomic_DNA"/>
</dbReference>
<proteinExistence type="predicted"/>
<feature type="compositionally biased region" description="Basic and acidic residues" evidence="1">
    <location>
        <begin position="1"/>
        <end position="35"/>
    </location>
</feature>
<feature type="region of interest" description="Disordered" evidence="1">
    <location>
        <begin position="1"/>
        <end position="44"/>
    </location>
</feature>
<dbReference type="AlphaFoldDB" id="A0A6A0AVQ6"/>
<gene>
    <name evidence="3" type="ORF">SCWH03_32420</name>
</gene>
<evidence type="ECO:0000313" key="4">
    <source>
        <dbReference type="Proteomes" id="UP000484988"/>
    </source>
</evidence>